<sequence length="478" mass="51843">MIRQNLSAAILFSLLCCHTVFAADYHIGPGQPLSRIADAPWNDLQAGDHVFIHWQSTPYREKWIVSGLGTAAQPIIVSGVPGPTGQLPVIDGRDAQTPRSISYWNESRGVLKIGGDLNPNEVPPTYIVIENLDIRSGRPPYGFTDDHGSAQNYASNAAALYVEVAQHLTIRNCILRDSGNGLFIGVNGGRTQDILIEGNRIYDNGIEGSIYQHNTYTSALGIIYQNNYLGPLRDGAEGNNLKDRSAGLVVRYNWIESGNRQLDLVDGEDSAAVVDHADYGKTFVYGNVLIEPDGAGNSQMVHYGGDSGNESIYRKGTLYFYHNTVVSTRDGNTTLVRLSTNDEHADIRNNILYATAGGDYLAILNRAGIAELRNNWISAGWVPAHGSLSGSLNDQDNLVGTEPGFANAAAQDFSLVQGSPAVDEGVSLATAALSQPVLRQYVKHARSEIRSQSEQPDLGAFERCPQSECAMLFDNGFE</sequence>
<organism evidence="2">
    <name type="scientific">Thiolapillus brandeum</name>
    <dbReference type="NCBI Taxonomy" id="1076588"/>
    <lineage>
        <taxon>Bacteria</taxon>
        <taxon>Pseudomonadati</taxon>
        <taxon>Pseudomonadota</taxon>
        <taxon>Gammaproteobacteria</taxon>
        <taxon>Chromatiales</taxon>
        <taxon>Sedimenticolaceae</taxon>
        <taxon>Thiolapillus</taxon>
    </lineage>
</organism>
<dbReference type="Gene3D" id="2.160.20.10">
    <property type="entry name" value="Single-stranded right-handed beta-helix, Pectin lyase-like"/>
    <property type="match status" value="1"/>
</dbReference>
<dbReference type="AlphaFoldDB" id="A0A831RWE6"/>
<dbReference type="Proteomes" id="UP000886339">
    <property type="component" value="Unassembled WGS sequence"/>
</dbReference>
<proteinExistence type="predicted"/>
<feature type="chain" id="PRO_5032903093" evidence="1">
    <location>
        <begin position="23"/>
        <end position="478"/>
    </location>
</feature>
<name>A0A831RWE6_9GAMM</name>
<protein>
    <submittedName>
        <fullName evidence="2">Polysaccharide-degrading enzyme</fullName>
    </submittedName>
</protein>
<comment type="caution">
    <text evidence="2">The sequence shown here is derived from an EMBL/GenBank/DDBJ whole genome shotgun (WGS) entry which is preliminary data.</text>
</comment>
<dbReference type="EMBL" id="DRLF01000077">
    <property type="protein sequence ID" value="HEC05593.1"/>
    <property type="molecule type" value="Genomic_DNA"/>
</dbReference>
<dbReference type="InterPro" id="IPR011050">
    <property type="entry name" value="Pectin_lyase_fold/virulence"/>
</dbReference>
<feature type="signal peptide" evidence="1">
    <location>
        <begin position="1"/>
        <end position="22"/>
    </location>
</feature>
<gene>
    <name evidence="2" type="ORF">ENJ12_01965</name>
</gene>
<evidence type="ECO:0000313" key="2">
    <source>
        <dbReference type="EMBL" id="HEC05593.1"/>
    </source>
</evidence>
<dbReference type="InterPro" id="IPR012334">
    <property type="entry name" value="Pectin_lyas_fold"/>
</dbReference>
<dbReference type="SUPFAM" id="SSF51126">
    <property type="entry name" value="Pectin lyase-like"/>
    <property type="match status" value="1"/>
</dbReference>
<reference evidence="2" key="1">
    <citation type="journal article" date="2020" name="mSystems">
        <title>Genome- and Community-Level Interaction Insights into Carbon Utilization and Element Cycling Functions of Hydrothermarchaeota in Hydrothermal Sediment.</title>
        <authorList>
            <person name="Zhou Z."/>
            <person name="Liu Y."/>
            <person name="Xu W."/>
            <person name="Pan J."/>
            <person name="Luo Z.H."/>
            <person name="Li M."/>
        </authorList>
    </citation>
    <scope>NUCLEOTIDE SEQUENCE [LARGE SCALE GENOMIC DNA]</scope>
    <source>
        <strain evidence="2">HyVt-458</strain>
    </source>
</reference>
<evidence type="ECO:0000256" key="1">
    <source>
        <dbReference type="SAM" id="SignalP"/>
    </source>
</evidence>
<accession>A0A831RWE6</accession>
<keyword evidence="1" id="KW-0732">Signal</keyword>